<evidence type="ECO:0000256" key="1">
    <source>
        <dbReference type="ARBA" id="ARBA00022729"/>
    </source>
</evidence>
<dbReference type="GO" id="GO:0004222">
    <property type="term" value="F:metalloendopeptidase activity"/>
    <property type="evidence" value="ECO:0007669"/>
    <property type="project" value="TreeGrafter"/>
</dbReference>
<evidence type="ECO:0000313" key="5">
    <source>
        <dbReference type="EMBL" id="OGG69564.1"/>
    </source>
</evidence>
<evidence type="ECO:0000313" key="6">
    <source>
        <dbReference type="Proteomes" id="UP000176689"/>
    </source>
</evidence>
<feature type="coiled-coil region" evidence="2">
    <location>
        <begin position="28"/>
        <end position="83"/>
    </location>
</feature>
<dbReference type="AlphaFoldDB" id="A0A1F6E784"/>
<dbReference type="Gene3D" id="6.10.250.3150">
    <property type="match status" value="1"/>
</dbReference>
<dbReference type="PANTHER" id="PTHR21666">
    <property type="entry name" value="PEPTIDASE-RELATED"/>
    <property type="match status" value="1"/>
</dbReference>
<proteinExistence type="predicted"/>
<feature type="coiled-coil region" evidence="2">
    <location>
        <begin position="165"/>
        <end position="192"/>
    </location>
</feature>
<feature type="chain" id="PRO_5009524063" description="M23ase beta-sheet core domain-containing protein" evidence="3">
    <location>
        <begin position="26"/>
        <end position="426"/>
    </location>
</feature>
<dbReference type="InterPro" id="IPR016047">
    <property type="entry name" value="M23ase_b-sheet_dom"/>
</dbReference>
<dbReference type="PANTHER" id="PTHR21666:SF289">
    <property type="entry name" value="L-ALA--D-GLU ENDOPEPTIDASE"/>
    <property type="match status" value="1"/>
</dbReference>
<keyword evidence="1 3" id="KW-0732">Signal</keyword>
<evidence type="ECO:0000259" key="4">
    <source>
        <dbReference type="Pfam" id="PF01551"/>
    </source>
</evidence>
<keyword evidence="2" id="KW-0175">Coiled coil</keyword>
<gene>
    <name evidence="5" type="ORF">A3F27_00385</name>
</gene>
<feature type="domain" description="M23ase beta-sheet core" evidence="4">
    <location>
        <begin position="294"/>
        <end position="388"/>
    </location>
</feature>
<dbReference type="Proteomes" id="UP000176689">
    <property type="component" value="Unassembled WGS sequence"/>
</dbReference>
<feature type="signal peptide" evidence="3">
    <location>
        <begin position="1"/>
        <end position="25"/>
    </location>
</feature>
<dbReference type="Pfam" id="PF01551">
    <property type="entry name" value="Peptidase_M23"/>
    <property type="match status" value="1"/>
</dbReference>
<sequence length="426" mass="46268">MKTYVRTYAAFLTFAVLISPLVAVAQSADELQKQIDSNTAQIAALEKEIAQYQVQLDATIKQKNTLQNTVAQLDLQRKKLTASINVTKSQINTTQLQIRQLSTSIANKQSSIQNNKEGLAESLRLLERGEQQPLSIAILSSDQISDAWQDADSMASLQESIREDIDRLSVEKQSLTDTKTAAETKRAQLLKQQQTLVTQQGSLDATRKAQNELLEQTKAQESNFQAILAQKQAAKASFESALQDLQTKFQYTVDPSKITPAGRGILHWPLDKVAVTQQFGDTSFARSGGYNGKGHNGIDLRAQIGTPVRAALTGTVIGTGDTGSVRGCYSYGRWILIQHGNGLDTLYAHLSQISASKGQSVGTGQLIGYSGQTGYATGPHLHFGVYVSSATQIMRLGDATKQKTPCANAIMPIAPLSGYLNPTNYF</sequence>
<accession>A0A1F6E784</accession>
<protein>
    <recommendedName>
        <fullName evidence="4">M23ase beta-sheet core domain-containing protein</fullName>
    </recommendedName>
</protein>
<organism evidence="5 6">
    <name type="scientific">Candidatus Kaiserbacteria bacterium RIFCSPHIGHO2_12_FULL_53_13</name>
    <dbReference type="NCBI Taxonomy" id="1798502"/>
    <lineage>
        <taxon>Bacteria</taxon>
        <taxon>Candidatus Kaiseribacteriota</taxon>
    </lineage>
</organism>
<dbReference type="CDD" id="cd12797">
    <property type="entry name" value="M23_peptidase"/>
    <property type="match status" value="1"/>
</dbReference>
<dbReference type="EMBL" id="MFLP01000030">
    <property type="protein sequence ID" value="OGG69564.1"/>
    <property type="molecule type" value="Genomic_DNA"/>
</dbReference>
<comment type="caution">
    <text evidence="5">The sequence shown here is derived from an EMBL/GenBank/DDBJ whole genome shotgun (WGS) entry which is preliminary data.</text>
</comment>
<reference evidence="5 6" key="1">
    <citation type="journal article" date="2016" name="Nat. Commun.">
        <title>Thousands of microbial genomes shed light on interconnected biogeochemical processes in an aquifer system.</title>
        <authorList>
            <person name="Anantharaman K."/>
            <person name="Brown C.T."/>
            <person name="Hug L.A."/>
            <person name="Sharon I."/>
            <person name="Castelle C.J."/>
            <person name="Probst A.J."/>
            <person name="Thomas B.C."/>
            <person name="Singh A."/>
            <person name="Wilkins M.J."/>
            <person name="Karaoz U."/>
            <person name="Brodie E.L."/>
            <person name="Williams K.H."/>
            <person name="Hubbard S.S."/>
            <person name="Banfield J.F."/>
        </authorList>
    </citation>
    <scope>NUCLEOTIDE SEQUENCE [LARGE SCALE GENOMIC DNA]</scope>
</reference>
<dbReference type="InterPro" id="IPR011055">
    <property type="entry name" value="Dup_hybrid_motif"/>
</dbReference>
<evidence type="ECO:0000256" key="3">
    <source>
        <dbReference type="SAM" id="SignalP"/>
    </source>
</evidence>
<evidence type="ECO:0000256" key="2">
    <source>
        <dbReference type="SAM" id="Coils"/>
    </source>
</evidence>
<name>A0A1F6E784_9BACT</name>
<dbReference type="InterPro" id="IPR050570">
    <property type="entry name" value="Cell_wall_metabolism_enzyme"/>
</dbReference>
<dbReference type="Gene3D" id="2.70.70.10">
    <property type="entry name" value="Glucose Permease (Domain IIA)"/>
    <property type="match status" value="1"/>
</dbReference>
<dbReference type="SUPFAM" id="SSF51261">
    <property type="entry name" value="Duplicated hybrid motif"/>
    <property type="match status" value="1"/>
</dbReference>